<dbReference type="EMBL" id="CAXHTB010000002">
    <property type="protein sequence ID" value="CAL0301750.1"/>
    <property type="molecule type" value="Genomic_DNA"/>
</dbReference>
<reference evidence="1 2" key="1">
    <citation type="submission" date="2024-03" db="EMBL/GenBank/DDBJ databases">
        <authorList>
            <person name="Martinez-Hernandez J."/>
        </authorList>
    </citation>
    <scope>NUCLEOTIDE SEQUENCE [LARGE SCALE GENOMIC DNA]</scope>
</reference>
<comment type="caution">
    <text evidence="1">The sequence shown here is derived from an EMBL/GenBank/DDBJ whole genome shotgun (WGS) entry which is preliminary data.</text>
</comment>
<gene>
    <name evidence="1" type="ORF">LLUT_LOCUS2810</name>
</gene>
<dbReference type="AlphaFoldDB" id="A0AAV1VXN9"/>
<organism evidence="1 2">
    <name type="scientific">Lupinus luteus</name>
    <name type="common">European yellow lupine</name>
    <dbReference type="NCBI Taxonomy" id="3873"/>
    <lineage>
        <taxon>Eukaryota</taxon>
        <taxon>Viridiplantae</taxon>
        <taxon>Streptophyta</taxon>
        <taxon>Embryophyta</taxon>
        <taxon>Tracheophyta</taxon>
        <taxon>Spermatophyta</taxon>
        <taxon>Magnoliopsida</taxon>
        <taxon>eudicotyledons</taxon>
        <taxon>Gunneridae</taxon>
        <taxon>Pentapetalae</taxon>
        <taxon>rosids</taxon>
        <taxon>fabids</taxon>
        <taxon>Fabales</taxon>
        <taxon>Fabaceae</taxon>
        <taxon>Papilionoideae</taxon>
        <taxon>50 kb inversion clade</taxon>
        <taxon>genistoids sensu lato</taxon>
        <taxon>core genistoids</taxon>
        <taxon>Genisteae</taxon>
        <taxon>Lupinus</taxon>
    </lineage>
</organism>
<evidence type="ECO:0000313" key="2">
    <source>
        <dbReference type="Proteomes" id="UP001497480"/>
    </source>
</evidence>
<accession>A0AAV1VXN9</accession>
<proteinExistence type="predicted"/>
<keyword evidence="2" id="KW-1185">Reference proteome</keyword>
<name>A0AAV1VXN9_LUPLU</name>
<evidence type="ECO:0000313" key="1">
    <source>
        <dbReference type="EMBL" id="CAL0301750.1"/>
    </source>
</evidence>
<protein>
    <submittedName>
        <fullName evidence="1">Uncharacterized protein</fullName>
    </submittedName>
</protein>
<dbReference type="Proteomes" id="UP001497480">
    <property type="component" value="Unassembled WGS sequence"/>
</dbReference>
<sequence length="49" mass="5517">MDGFMEPYAGPMEMMHYGLGPLDFPPDPFGVQGYMIPPVPPHRILNKDI</sequence>